<sequence length="468" mass="52282">MSLYFFNSLTRSREPFTPLEGRQVRMYACGPTVYNFAHIGNFRTFVFVDILRRHLKWRGYELLHVMNLTDVDDKIIRDARAAGLSLRAFTEKYVTHFWEDADALGIERPEVAPRATEHIPDMVALISRLVRCGCAYHSDGSVYFRIASFPGYGALSGSKLSGNVAGASARVEADEYEKDDVRDFVLWKHTQPDEPTWDSSLGPGRPGWHIECSAMAMKYLGESFDIHCGGVDLMFPHHENEIAQSEGATGKPFVKYWLHAEHLLVNGRKMSKREGNYYTLRDLLERGHAPRAVRYVLAAVPYRKPLNFTLEGVEAAERRLKRLNETVRRLREAVPVAGETDDTAALTDLQAYSQSFGAAMDDDLNTAEALAAVAQLETKVNILLSRDELTAAAKAAALAAFDAVQAVLGILDPPQAELLAADIEALIAERLAARQARDFARADDIRARLMARGIILEDGKDGTRWRRA</sequence>
<evidence type="ECO:0000256" key="9">
    <source>
        <dbReference type="ARBA" id="ARBA00022840"/>
    </source>
</evidence>
<evidence type="ECO:0000256" key="2">
    <source>
        <dbReference type="ARBA" id="ARBA00005594"/>
    </source>
</evidence>
<protein>
    <recommendedName>
        <fullName evidence="12">Cysteine--tRNA ligase</fullName>
        <ecNumber evidence="12">6.1.1.16</ecNumber>
    </recommendedName>
    <alternativeName>
        <fullName evidence="12">Cysteinyl-tRNA synthetase</fullName>
        <shortName evidence="12">CysRS</shortName>
    </alternativeName>
</protein>
<dbReference type="CDD" id="cd00672">
    <property type="entry name" value="CysRS_core"/>
    <property type="match status" value="1"/>
</dbReference>
<dbReference type="EMBL" id="CP072648">
    <property type="protein sequence ID" value="QUW02428.1"/>
    <property type="molecule type" value="Genomic_DNA"/>
</dbReference>
<keyword evidence="5 12" id="KW-0436">Ligase</keyword>
<feature type="binding site" evidence="12">
    <location>
        <position position="241"/>
    </location>
    <ligand>
        <name>Zn(2+)</name>
        <dbReference type="ChEBI" id="CHEBI:29105"/>
    </ligand>
</feature>
<evidence type="ECO:0000259" key="14">
    <source>
        <dbReference type="SMART" id="SM00840"/>
    </source>
</evidence>
<keyword evidence="9 12" id="KW-0067">ATP-binding</keyword>
<comment type="subunit">
    <text evidence="3 12">Monomer.</text>
</comment>
<dbReference type="SMART" id="SM00840">
    <property type="entry name" value="DALR_2"/>
    <property type="match status" value="1"/>
</dbReference>
<evidence type="ECO:0000256" key="3">
    <source>
        <dbReference type="ARBA" id="ARBA00011245"/>
    </source>
</evidence>
<dbReference type="InterPro" id="IPR015803">
    <property type="entry name" value="Cys-tRNA-ligase"/>
</dbReference>
<evidence type="ECO:0000313" key="15">
    <source>
        <dbReference type="EMBL" id="QUW02428.1"/>
    </source>
</evidence>
<dbReference type="Gene3D" id="1.20.120.1910">
    <property type="entry name" value="Cysteine-tRNA ligase, C-terminal anti-codon recognition domain"/>
    <property type="match status" value="1"/>
</dbReference>
<keyword evidence="8 12" id="KW-0862">Zinc</keyword>
<dbReference type="Proteomes" id="UP000676506">
    <property type="component" value="Chromosome 1"/>
</dbReference>
<organism evidence="15 16">
    <name type="scientific">Chloracidobacterium validum</name>
    <dbReference type="NCBI Taxonomy" id="2821543"/>
    <lineage>
        <taxon>Bacteria</taxon>
        <taxon>Pseudomonadati</taxon>
        <taxon>Acidobacteriota</taxon>
        <taxon>Terriglobia</taxon>
        <taxon>Terriglobales</taxon>
        <taxon>Acidobacteriaceae</taxon>
        <taxon>Chloracidobacterium</taxon>
    </lineage>
</organism>
<dbReference type="Pfam" id="PF01406">
    <property type="entry name" value="tRNA-synt_1e"/>
    <property type="match status" value="1"/>
</dbReference>
<dbReference type="InterPro" id="IPR014729">
    <property type="entry name" value="Rossmann-like_a/b/a_fold"/>
</dbReference>
<evidence type="ECO:0000256" key="10">
    <source>
        <dbReference type="ARBA" id="ARBA00022917"/>
    </source>
</evidence>
<evidence type="ECO:0000256" key="11">
    <source>
        <dbReference type="ARBA" id="ARBA00023146"/>
    </source>
</evidence>
<evidence type="ECO:0000256" key="1">
    <source>
        <dbReference type="ARBA" id="ARBA00004496"/>
    </source>
</evidence>
<dbReference type="GO" id="GO:0004817">
    <property type="term" value="F:cysteine-tRNA ligase activity"/>
    <property type="evidence" value="ECO:0007669"/>
    <property type="project" value="UniProtKB-EC"/>
</dbReference>
<dbReference type="HAMAP" id="MF_00041">
    <property type="entry name" value="Cys_tRNA_synth"/>
    <property type="match status" value="1"/>
</dbReference>
<feature type="binding site" evidence="12">
    <location>
        <position position="272"/>
    </location>
    <ligand>
        <name>ATP</name>
        <dbReference type="ChEBI" id="CHEBI:30616"/>
    </ligand>
</feature>
<keyword evidence="4 12" id="KW-0963">Cytoplasm</keyword>
<feature type="binding site" evidence="12">
    <location>
        <position position="212"/>
    </location>
    <ligand>
        <name>Zn(2+)</name>
        <dbReference type="ChEBI" id="CHEBI:29105"/>
    </ligand>
</feature>
<keyword evidence="10 12" id="KW-0648">Protein biosynthesis</keyword>
<name>A0ABX8B9V0_9BACT</name>
<evidence type="ECO:0000256" key="8">
    <source>
        <dbReference type="ARBA" id="ARBA00022833"/>
    </source>
</evidence>
<keyword evidence="6 12" id="KW-0479">Metal-binding</keyword>
<evidence type="ECO:0000256" key="4">
    <source>
        <dbReference type="ARBA" id="ARBA00022490"/>
    </source>
</evidence>
<dbReference type="InterPro" id="IPR015273">
    <property type="entry name" value="Cys-tRNA-synt_Ia_DALR"/>
</dbReference>
<evidence type="ECO:0000256" key="6">
    <source>
        <dbReference type="ARBA" id="ARBA00022723"/>
    </source>
</evidence>
<dbReference type="RefSeq" id="WP_211428318.1">
    <property type="nucleotide sequence ID" value="NZ_CP072648.1"/>
</dbReference>
<comment type="catalytic activity">
    <reaction evidence="12">
        <text>tRNA(Cys) + L-cysteine + ATP = L-cysteinyl-tRNA(Cys) + AMP + diphosphate</text>
        <dbReference type="Rhea" id="RHEA:17773"/>
        <dbReference type="Rhea" id="RHEA-COMP:9661"/>
        <dbReference type="Rhea" id="RHEA-COMP:9679"/>
        <dbReference type="ChEBI" id="CHEBI:30616"/>
        <dbReference type="ChEBI" id="CHEBI:33019"/>
        <dbReference type="ChEBI" id="CHEBI:35235"/>
        <dbReference type="ChEBI" id="CHEBI:78442"/>
        <dbReference type="ChEBI" id="CHEBI:78517"/>
        <dbReference type="ChEBI" id="CHEBI:456215"/>
        <dbReference type="EC" id="6.1.1.16"/>
    </reaction>
</comment>
<evidence type="ECO:0000256" key="13">
    <source>
        <dbReference type="SAM" id="Coils"/>
    </source>
</evidence>
<dbReference type="PRINTS" id="PR00983">
    <property type="entry name" value="TRNASYNTHCYS"/>
</dbReference>
<feature type="short sequence motif" description="'HIGH' region" evidence="12">
    <location>
        <begin position="31"/>
        <end position="41"/>
    </location>
</feature>
<keyword evidence="16" id="KW-1185">Reference proteome</keyword>
<gene>
    <name evidence="12 15" type="primary">cysS</name>
    <name evidence="15" type="ORF">J8C06_08700</name>
</gene>
<dbReference type="Pfam" id="PF09190">
    <property type="entry name" value="DALR_2"/>
    <property type="match status" value="1"/>
</dbReference>
<feature type="binding site" evidence="12">
    <location>
        <position position="29"/>
    </location>
    <ligand>
        <name>Zn(2+)</name>
        <dbReference type="ChEBI" id="CHEBI:29105"/>
    </ligand>
</feature>
<dbReference type="InterPro" id="IPR009080">
    <property type="entry name" value="tRNAsynth_Ia_anticodon-bd"/>
</dbReference>
<dbReference type="SUPFAM" id="SSF47323">
    <property type="entry name" value="Anticodon-binding domain of a subclass of class I aminoacyl-tRNA synthetases"/>
    <property type="match status" value="1"/>
</dbReference>
<dbReference type="InterPro" id="IPR032678">
    <property type="entry name" value="tRNA-synt_1_cat_dom"/>
</dbReference>
<feature type="domain" description="Cysteinyl-tRNA synthetase class Ia DALR" evidence="14">
    <location>
        <begin position="355"/>
        <end position="418"/>
    </location>
</feature>
<feature type="coiled-coil region" evidence="13">
    <location>
        <begin position="306"/>
        <end position="333"/>
    </location>
</feature>
<comment type="caution">
    <text evidence="12">Lacks conserved residue(s) required for the propagation of feature annotation.</text>
</comment>
<evidence type="ECO:0000256" key="7">
    <source>
        <dbReference type="ARBA" id="ARBA00022741"/>
    </source>
</evidence>
<keyword evidence="13" id="KW-0175">Coiled coil</keyword>
<dbReference type="NCBIfam" id="TIGR00435">
    <property type="entry name" value="cysS"/>
    <property type="match status" value="1"/>
</dbReference>
<dbReference type="EC" id="6.1.1.16" evidence="12"/>
<dbReference type="SUPFAM" id="SSF52374">
    <property type="entry name" value="Nucleotidylyl transferase"/>
    <property type="match status" value="1"/>
</dbReference>
<evidence type="ECO:0000256" key="5">
    <source>
        <dbReference type="ARBA" id="ARBA00022598"/>
    </source>
</evidence>
<comment type="subcellular location">
    <subcellularLocation>
        <location evidence="1 12">Cytoplasm</location>
    </subcellularLocation>
</comment>
<dbReference type="InterPro" id="IPR024909">
    <property type="entry name" value="Cys-tRNA/MSH_ligase"/>
</dbReference>
<reference evidence="15 16" key="1">
    <citation type="submission" date="2021-03" db="EMBL/GenBank/DDBJ databases">
        <title>Genomic and phenotypic characterization of Chloracidobacterium isolates provides evidence for multiple species.</title>
        <authorList>
            <person name="Saini M.K."/>
            <person name="Costas A.M.G."/>
            <person name="Tank M."/>
            <person name="Bryant D.A."/>
        </authorList>
    </citation>
    <scope>NUCLEOTIDE SEQUENCE [LARGE SCALE GENOMIC DNA]</scope>
    <source>
        <strain evidence="15 16">BV2-C</strain>
    </source>
</reference>
<feature type="binding site" evidence="12">
    <location>
        <position position="237"/>
    </location>
    <ligand>
        <name>Zn(2+)</name>
        <dbReference type="ChEBI" id="CHEBI:29105"/>
    </ligand>
</feature>
<dbReference type="PANTHER" id="PTHR10890:SF3">
    <property type="entry name" value="CYSTEINE--TRNA LIGASE, CYTOPLASMIC"/>
    <property type="match status" value="1"/>
</dbReference>
<comment type="cofactor">
    <cofactor evidence="12">
        <name>Zn(2+)</name>
        <dbReference type="ChEBI" id="CHEBI:29105"/>
    </cofactor>
    <text evidence="12">Binds 1 zinc ion per subunit.</text>
</comment>
<comment type="similarity">
    <text evidence="2 12">Belongs to the class-I aminoacyl-tRNA synthetase family.</text>
</comment>
<keyword evidence="11 12" id="KW-0030">Aminoacyl-tRNA synthetase</keyword>
<dbReference type="PANTHER" id="PTHR10890">
    <property type="entry name" value="CYSTEINYL-TRNA SYNTHETASE"/>
    <property type="match status" value="1"/>
</dbReference>
<evidence type="ECO:0000256" key="12">
    <source>
        <dbReference type="HAMAP-Rule" id="MF_00041"/>
    </source>
</evidence>
<keyword evidence="7 12" id="KW-0547">Nucleotide-binding</keyword>
<proteinExistence type="inferred from homology"/>
<dbReference type="InterPro" id="IPR056411">
    <property type="entry name" value="CysS_C"/>
</dbReference>
<dbReference type="Pfam" id="PF23493">
    <property type="entry name" value="CysS_C"/>
    <property type="match status" value="1"/>
</dbReference>
<dbReference type="Gene3D" id="3.40.50.620">
    <property type="entry name" value="HUPs"/>
    <property type="match status" value="1"/>
</dbReference>
<evidence type="ECO:0000313" key="16">
    <source>
        <dbReference type="Proteomes" id="UP000676506"/>
    </source>
</evidence>
<accession>A0ABX8B9V0</accession>